<dbReference type="OrthoDB" id="681845at2759"/>
<gene>
    <name evidence="1" type="ORF">HU200_047000</name>
</gene>
<keyword evidence="2" id="KW-1185">Reference proteome</keyword>
<protein>
    <submittedName>
        <fullName evidence="1">Uncharacterized protein</fullName>
    </submittedName>
</protein>
<organism evidence="1 2">
    <name type="scientific">Digitaria exilis</name>
    <dbReference type="NCBI Taxonomy" id="1010633"/>
    <lineage>
        <taxon>Eukaryota</taxon>
        <taxon>Viridiplantae</taxon>
        <taxon>Streptophyta</taxon>
        <taxon>Embryophyta</taxon>
        <taxon>Tracheophyta</taxon>
        <taxon>Spermatophyta</taxon>
        <taxon>Magnoliopsida</taxon>
        <taxon>Liliopsida</taxon>
        <taxon>Poales</taxon>
        <taxon>Poaceae</taxon>
        <taxon>PACMAD clade</taxon>
        <taxon>Panicoideae</taxon>
        <taxon>Panicodae</taxon>
        <taxon>Paniceae</taxon>
        <taxon>Anthephorinae</taxon>
        <taxon>Digitaria</taxon>
    </lineage>
</organism>
<reference evidence="1" key="1">
    <citation type="submission" date="2020-07" db="EMBL/GenBank/DDBJ databases">
        <title>Genome sequence and genetic diversity analysis of an under-domesticated orphan crop, white fonio (Digitaria exilis).</title>
        <authorList>
            <person name="Bennetzen J.L."/>
            <person name="Chen S."/>
            <person name="Ma X."/>
            <person name="Wang X."/>
            <person name="Yssel A.E.J."/>
            <person name="Chaluvadi S.R."/>
            <person name="Johnson M."/>
            <person name="Gangashetty P."/>
            <person name="Hamidou F."/>
            <person name="Sanogo M.D."/>
            <person name="Zwaenepoel A."/>
            <person name="Wallace J."/>
            <person name="Van De Peer Y."/>
            <person name="Van Deynze A."/>
        </authorList>
    </citation>
    <scope>NUCLEOTIDE SEQUENCE</scope>
    <source>
        <tissue evidence="1">Leaves</tissue>
    </source>
</reference>
<evidence type="ECO:0000313" key="2">
    <source>
        <dbReference type="Proteomes" id="UP000636709"/>
    </source>
</evidence>
<proteinExistence type="predicted"/>
<name>A0A835AVK2_9POAL</name>
<accession>A0A835AVK2</accession>
<comment type="caution">
    <text evidence="1">The sequence shown here is derived from an EMBL/GenBank/DDBJ whole genome shotgun (WGS) entry which is preliminary data.</text>
</comment>
<evidence type="ECO:0000313" key="1">
    <source>
        <dbReference type="EMBL" id="KAF8676448.1"/>
    </source>
</evidence>
<sequence>MDDYSCVLCHLQLEETLPYLFFAHPFSTLCWQILGISWDATLSTAELIVQARQRFGSHIFREVAIVAC</sequence>
<dbReference type="AlphaFoldDB" id="A0A835AVK2"/>
<dbReference type="EMBL" id="JACEFO010002165">
    <property type="protein sequence ID" value="KAF8676448.1"/>
    <property type="molecule type" value="Genomic_DNA"/>
</dbReference>
<dbReference type="Proteomes" id="UP000636709">
    <property type="component" value="Unassembled WGS sequence"/>
</dbReference>